<evidence type="ECO:0000313" key="1">
    <source>
        <dbReference type="EMBL" id="SEM42126.1"/>
    </source>
</evidence>
<name>A0A1H7Y7C4_9RHOB</name>
<dbReference type="AlphaFoldDB" id="A0A1H7Y7C4"/>
<accession>A0A1H7Y7C4</accession>
<evidence type="ECO:0000313" key="2">
    <source>
        <dbReference type="Proteomes" id="UP000199585"/>
    </source>
</evidence>
<dbReference type="Gene3D" id="2.40.160.20">
    <property type="match status" value="1"/>
</dbReference>
<dbReference type="InterPro" id="IPR018550">
    <property type="entry name" value="Lipid-A_deacylase-rel"/>
</dbReference>
<sequence length="159" mass="16626">MAISLADAGFGTASGTDRAPVTPRFSMQAGTVMFDGDHIGQELYLGVDSARRLGPVQPTYALSITTDGDVWVGAGAKWTSSAVLPGPLFFETSLMPGLYARGGGPDLGSVLEFRSAIGVGYTFDTDATLTVSYDHRSNGDIAHINPGLEVLSLRVAVPF</sequence>
<reference evidence="1 2" key="1">
    <citation type="submission" date="2016-10" db="EMBL/GenBank/DDBJ databases">
        <authorList>
            <person name="de Groot N.N."/>
        </authorList>
    </citation>
    <scope>NUCLEOTIDE SEQUENCE [LARGE SCALE GENOMIC DNA]</scope>
    <source>
        <strain evidence="1 2">DSM 16213</strain>
    </source>
</reference>
<dbReference type="STRING" id="245187.SAMN04488003_10143"/>
<dbReference type="Pfam" id="PF09411">
    <property type="entry name" value="PagL"/>
    <property type="match status" value="1"/>
</dbReference>
<keyword evidence="2" id="KW-1185">Reference proteome</keyword>
<proteinExistence type="predicted"/>
<organism evidence="1 2">
    <name type="scientific">Loktanella fryxellensis</name>
    <dbReference type="NCBI Taxonomy" id="245187"/>
    <lineage>
        <taxon>Bacteria</taxon>
        <taxon>Pseudomonadati</taxon>
        <taxon>Pseudomonadota</taxon>
        <taxon>Alphaproteobacteria</taxon>
        <taxon>Rhodobacterales</taxon>
        <taxon>Roseobacteraceae</taxon>
        <taxon>Loktanella</taxon>
    </lineage>
</organism>
<gene>
    <name evidence="1" type="ORF">SAMN04488003_10143</name>
</gene>
<dbReference type="EMBL" id="FOCI01000001">
    <property type="protein sequence ID" value="SEM42126.1"/>
    <property type="molecule type" value="Genomic_DNA"/>
</dbReference>
<dbReference type="Proteomes" id="UP000199585">
    <property type="component" value="Unassembled WGS sequence"/>
</dbReference>
<protein>
    <submittedName>
        <fullName evidence="1">Lipid A 3-O-deacylase (PagL)</fullName>
    </submittedName>
</protein>